<dbReference type="EMBL" id="JAVTTP010000001">
    <property type="protein sequence ID" value="MDT7828970.1"/>
    <property type="molecule type" value="Genomic_DNA"/>
</dbReference>
<comment type="caution">
    <text evidence="2">The sequence shown here is derived from an EMBL/GenBank/DDBJ whole genome shotgun (WGS) entry which is preliminary data.</text>
</comment>
<evidence type="ECO:0000313" key="3">
    <source>
        <dbReference type="Proteomes" id="UP001250656"/>
    </source>
</evidence>
<dbReference type="RefSeq" id="WP_314014607.1">
    <property type="nucleotide sequence ID" value="NZ_JAVTTP010000001.1"/>
</dbReference>
<accession>A0ABU3L5G2</accession>
<proteinExistence type="predicted"/>
<dbReference type="PROSITE" id="PS51257">
    <property type="entry name" value="PROKAR_LIPOPROTEIN"/>
    <property type="match status" value="1"/>
</dbReference>
<dbReference type="Proteomes" id="UP001250656">
    <property type="component" value="Unassembled WGS sequence"/>
</dbReference>
<reference evidence="2 3" key="1">
    <citation type="submission" date="2023-09" db="EMBL/GenBank/DDBJ databases">
        <title>Novel taxa isolated from Blanes Bay.</title>
        <authorList>
            <person name="Rey-Velasco X."/>
            <person name="Lucena T."/>
        </authorList>
    </citation>
    <scope>NUCLEOTIDE SEQUENCE [LARGE SCALE GENOMIC DNA]</scope>
    <source>
        <strain evidence="2 3">S334</strain>
    </source>
</reference>
<organism evidence="2 3">
    <name type="scientific">Pricia mediterranea</name>
    <dbReference type="NCBI Taxonomy" id="3076079"/>
    <lineage>
        <taxon>Bacteria</taxon>
        <taxon>Pseudomonadati</taxon>
        <taxon>Bacteroidota</taxon>
        <taxon>Flavobacteriia</taxon>
        <taxon>Flavobacteriales</taxon>
        <taxon>Flavobacteriaceae</taxon>
        <taxon>Pricia</taxon>
    </lineage>
</organism>
<keyword evidence="1" id="KW-0732">Signal</keyword>
<evidence type="ECO:0000256" key="1">
    <source>
        <dbReference type="SAM" id="SignalP"/>
    </source>
</evidence>
<gene>
    <name evidence="2" type="ORF">RQM65_09880</name>
</gene>
<sequence>MKPSTLVLILLILCSCTRSGDNSPEEMVPPVPEPTFDGSLSDIEKYYTPELVEALKNLGFVIHTGSKPPEIEGIYEIAPSVIQASTTGIDSIGKRLSDQTLTLSNQNNDSLTIDFKITGNGQTSLGKGSFISGNDDTFSIFIKSETQNEGYLAVETATAITGTTSKTGILNFQFAGLMLDDKSDPDNQYIENNTGRLIYDSDKASPEIGLINDQVSRYQHALLSIHPY</sequence>
<evidence type="ECO:0008006" key="4">
    <source>
        <dbReference type="Google" id="ProtNLM"/>
    </source>
</evidence>
<keyword evidence="3" id="KW-1185">Reference proteome</keyword>
<feature type="chain" id="PRO_5045371732" description="Lipoprotein" evidence="1">
    <location>
        <begin position="21"/>
        <end position="228"/>
    </location>
</feature>
<name>A0ABU3L5G2_9FLAO</name>
<evidence type="ECO:0000313" key="2">
    <source>
        <dbReference type="EMBL" id="MDT7828970.1"/>
    </source>
</evidence>
<protein>
    <recommendedName>
        <fullName evidence="4">Lipoprotein</fullName>
    </recommendedName>
</protein>
<feature type="signal peptide" evidence="1">
    <location>
        <begin position="1"/>
        <end position="20"/>
    </location>
</feature>